<comment type="pathway">
    <text evidence="4 22">Energy metabolism; oxidative phosphorylation.</text>
</comment>
<dbReference type="PANTHER" id="PTHR10422:SF18">
    <property type="entry name" value="CYTOCHROME C OXIDASE SUBUNIT 1"/>
    <property type="match status" value="1"/>
</dbReference>
<keyword evidence="14" id="KW-0460">Magnesium</keyword>
<evidence type="ECO:0000256" key="1">
    <source>
        <dbReference type="ARBA" id="ARBA00001935"/>
    </source>
</evidence>
<keyword evidence="16 22" id="KW-0249">Electron transport</keyword>
<dbReference type="PANTHER" id="PTHR10422">
    <property type="entry name" value="CYTOCHROME C OXIDASE SUBUNIT 1"/>
    <property type="match status" value="1"/>
</dbReference>
<feature type="transmembrane region" description="Helical" evidence="23">
    <location>
        <begin position="182"/>
        <end position="209"/>
    </location>
</feature>
<evidence type="ECO:0000256" key="15">
    <source>
        <dbReference type="ARBA" id="ARBA00022967"/>
    </source>
</evidence>
<dbReference type="GO" id="GO:0004129">
    <property type="term" value="F:cytochrome-c oxidase activity"/>
    <property type="evidence" value="ECO:0007669"/>
    <property type="project" value="UniProtKB-EC"/>
</dbReference>
<keyword evidence="22 25" id="KW-0496">Mitochondrion</keyword>
<comment type="catalytic activity">
    <reaction evidence="21">
        <text>4 Fe(II)-[cytochrome c] + O2 + 8 H(+)(in) = 4 Fe(III)-[cytochrome c] + 2 H2O + 4 H(+)(out)</text>
        <dbReference type="Rhea" id="RHEA:11436"/>
        <dbReference type="Rhea" id="RHEA-COMP:10350"/>
        <dbReference type="Rhea" id="RHEA-COMP:14399"/>
        <dbReference type="ChEBI" id="CHEBI:15377"/>
        <dbReference type="ChEBI" id="CHEBI:15378"/>
        <dbReference type="ChEBI" id="CHEBI:15379"/>
        <dbReference type="ChEBI" id="CHEBI:29033"/>
        <dbReference type="ChEBI" id="CHEBI:29034"/>
        <dbReference type="EC" id="7.1.1.9"/>
    </reaction>
    <physiologicalReaction direction="left-to-right" evidence="21">
        <dbReference type="Rhea" id="RHEA:11437"/>
    </physiologicalReaction>
</comment>
<evidence type="ECO:0000256" key="22">
    <source>
        <dbReference type="RuleBase" id="RU000369"/>
    </source>
</evidence>
<evidence type="ECO:0000256" key="8">
    <source>
        <dbReference type="ARBA" id="ARBA00015947"/>
    </source>
</evidence>
<keyword evidence="22" id="KW-0999">Mitochondrion inner membrane</keyword>
<evidence type="ECO:0000256" key="4">
    <source>
        <dbReference type="ARBA" id="ARBA00004673"/>
    </source>
</evidence>
<evidence type="ECO:0000256" key="21">
    <source>
        <dbReference type="ARBA" id="ARBA00049512"/>
    </source>
</evidence>
<dbReference type="GO" id="GO:0020037">
    <property type="term" value="F:heme binding"/>
    <property type="evidence" value="ECO:0007669"/>
    <property type="project" value="InterPro"/>
</dbReference>
<evidence type="ECO:0000256" key="19">
    <source>
        <dbReference type="ARBA" id="ARBA00023008"/>
    </source>
</evidence>
<dbReference type="InterPro" id="IPR036927">
    <property type="entry name" value="Cyt_c_oxase-like_su1_sf"/>
</dbReference>
<evidence type="ECO:0000256" key="23">
    <source>
        <dbReference type="SAM" id="Phobius"/>
    </source>
</evidence>
<feature type="transmembrane region" description="Helical" evidence="23">
    <location>
        <begin position="56"/>
        <end position="82"/>
    </location>
</feature>
<feature type="transmembrane region" description="Helical" evidence="23">
    <location>
        <begin position="103"/>
        <end position="127"/>
    </location>
</feature>
<evidence type="ECO:0000256" key="3">
    <source>
        <dbReference type="ARBA" id="ARBA00004141"/>
    </source>
</evidence>
<dbReference type="GO" id="GO:0006123">
    <property type="term" value="P:mitochondrial electron transport, cytochrome c to oxygen"/>
    <property type="evidence" value="ECO:0007669"/>
    <property type="project" value="TreeGrafter"/>
</dbReference>
<comment type="subcellular location">
    <subcellularLocation>
        <location evidence="3">Membrane</location>
        <topology evidence="3">Multi-pass membrane protein</topology>
    </subcellularLocation>
    <subcellularLocation>
        <location evidence="22">Mitochondrion inner membrane</location>
        <topology evidence="22">Multi-pass membrane protein</topology>
    </subcellularLocation>
</comment>
<dbReference type="CDD" id="cd01663">
    <property type="entry name" value="Cyt_c_Oxidase_I"/>
    <property type="match status" value="1"/>
</dbReference>
<sequence>MLRRWLYSTNHKDIGTLYLIFGAWAGMVGTALSLLIRAELGQPGSLIGDDQIYNVVVTAHAFIMIFFMVMPILIGGFGNWLVPLMLGAPDMAFPRLNNMSFWLLPPALTLLLSGGAVESGAGTGWTVYPPLSSGIAHAGASVDLSIFSLHLAGISSILGAINFITTIINMRTSGMSLDRIPLFVWAVGITALLLLLSLPVLAGAITMLLTDRNLNTSFFDPAGGGDPILYQHLFWFFGHPEVYILILPGFGMISHIISQESGKKEAFGTLGMIYAMLAIGVLGFVVWAHHMFTVGMDVDTRAYFTAATMIIAVPTGIKIFSWLGTLHGTQFSFSPSLLWALGFVFLFTVGGLTGVVLANSSIDIILHDTYYVVAHFHYVLSMGAVFAILGGFTHWFPLFTGVSLNPSWLKIHFFTMFVGVNLTFFPQHFLGLAGMPRRYSDYPDAYTSWNVISSIGSMISFVATLGFIFIIWEALVAKRPILFTLNLTSSIEWTHNLPPADHSYMELPHVTY</sequence>
<dbReference type="GeneID" id="41826657"/>
<dbReference type="EMBL" id="MF496656">
    <property type="protein sequence ID" value="AXU40946.1"/>
    <property type="molecule type" value="Genomic_DNA"/>
</dbReference>
<dbReference type="GO" id="GO:0045277">
    <property type="term" value="C:respiratory chain complex IV"/>
    <property type="evidence" value="ECO:0007669"/>
    <property type="project" value="InterPro"/>
</dbReference>
<keyword evidence="11 22" id="KW-0679">Respiratory chain</keyword>
<dbReference type="InterPro" id="IPR033944">
    <property type="entry name" value="Cyt_c_oxase_su1_dom"/>
</dbReference>
<organism evidence="25">
    <name type="scientific">Triops granarius</name>
    <dbReference type="NCBI Taxonomy" id="109777"/>
    <lineage>
        <taxon>Eukaryota</taxon>
        <taxon>Metazoa</taxon>
        <taxon>Ecdysozoa</taxon>
        <taxon>Arthropoda</taxon>
        <taxon>Crustacea</taxon>
        <taxon>Branchiopoda</taxon>
        <taxon>Notostraca</taxon>
        <taxon>Triopsidae</taxon>
        <taxon>Triops</taxon>
    </lineage>
</organism>
<dbReference type="FunFam" id="1.20.210.10:FF:000001">
    <property type="entry name" value="Cytochrome c oxidase subunit 1"/>
    <property type="match status" value="1"/>
</dbReference>
<feature type="transmembrane region" description="Helical" evidence="23">
    <location>
        <begin position="266"/>
        <end position="290"/>
    </location>
</feature>
<keyword evidence="13 22" id="KW-0479">Metal-binding</keyword>
<comment type="cofactor">
    <cofactor evidence="1">
        <name>Cu cation</name>
        <dbReference type="ChEBI" id="CHEBI:23378"/>
    </cofactor>
</comment>
<evidence type="ECO:0000256" key="14">
    <source>
        <dbReference type="ARBA" id="ARBA00022842"/>
    </source>
</evidence>
<evidence type="ECO:0000256" key="17">
    <source>
        <dbReference type="ARBA" id="ARBA00022989"/>
    </source>
</evidence>
<evidence type="ECO:0000313" key="25">
    <source>
        <dbReference type="EMBL" id="AXU40946.1"/>
    </source>
</evidence>
<evidence type="ECO:0000256" key="16">
    <source>
        <dbReference type="ARBA" id="ARBA00022982"/>
    </source>
</evidence>
<dbReference type="GO" id="GO:0015990">
    <property type="term" value="P:electron transport coupled proton transport"/>
    <property type="evidence" value="ECO:0007669"/>
    <property type="project" value="TreeGrafter"/>
</dbReference>
<keyword evidence="9 22" id="KW-0813">Transport</keyword>
<geneLocation type="mitochondrion" evidence="25"/>
<gene>
    <name evidence="25" type="primary">COX1</name>
</gene>
<keyword evidence="17 23" id="KW-1133">Transmembrane helix</keyword>
<keyword evidence="12 22" id="KW-0812">Transmembrane</keyword>
<evidence type="ECO:0000256" key="11">
    <source>
        <dbReference type="ARBA" id="ARBA00022660"/>
    </source>
</evidence>
<comment type="similarity">
    <text evidence="5 22">Belongs to the heme-copper respiratory oxidase family.</text>
</comment>
<keyword evidence="20 22" id="KW-0472">Membrane</keyword>
<feature type="transmembrane region" description="Helical" evidence="23">
    <location>
        <begin position="147"/>
        <end position="170"/>
    </location>
</feature>
<evidence type="ECO:0000256" key="2">
    <source>
        <dbReference type="ARBA" id="ARBA00001971"/>
    </source>
</evidence>
<feature type="transmembrane region" description="Helical" evidence="23">
    <location>
        <begin position="16"/>
        <end position="36"/>
    </location>
</feature>
<comment type="function">
    <text evidence="22">Component of the cytochrome c oxidase, the last enzyme in the mitochondrial electron transport chain which drives oxidative phosphorylation. The respiratory chain contains 3 multisubunit complexes succinate dehydrogenase (complex II, CII), ubiquinol-cytochrome c oxidoreductase (cytochrome b-c1 complex, complex III, CIII) and cytochrome c oxidase (complex IV, CIV), that cooperate to transfer electrons derived from NADH and succinate to molecular oxygen, creating an electrochemical gradient over the inner membrane that drives transmembrane transport and the ATP synthase. Cytochrome c oxidase is the component of the respiratory chain that catalyzes the reduction of oxygen to water. Electrons originating from reduced cytochrome c in the intermembrane space (IMS) are transferred via the dinuclear copper A center (CU(A)) of subunit 2 and heme A of subunit 1 to the active site in subunit 1, a binuclear center (BNC) formed by heme A3 and copper B (CU(B)). The BNC reduces molecular oxygen to 2 water molecules using 4 electrons from cytochrome c in the IMS and 4 protons from the mitochondrial matrix.</text>
</comment>
<evidence type="ECO:0000256" key="20">
    <source>
        <dbReference type="ARBA" id="ARBA00023136"/>
    </source>
</evidence>
<evidence type="ECO:0000256" key="5">
    <source>
        <dbReference type="ARBA" id="ARBA00009578"/>
    </source>
</evidence>
<comment type="subunit">
    <text evidence="6">Component of the cytochrome c oxidase (complex IV, CIV), a multisubunit enzyme composed of a catalytic core of 3 subunits and several supernumerary subunits. The complex exists as a monomer or a dimer and forms supercomplexes (SCs) in the inner mitochondrial membrane with ubiquinol-cytochrome c oxidoreductase (cytochrome b-c1 complex, complex III, CIII).</text>
</comment>
<evidence type="ECO:0000259" key="24">
    <source>
        <dbReference type="PROSITE" id="PS50855"/>
    </source>
</evidence>
<dbReference type="InterPro" id="IPR000883">
    <property type="entry name" value="Cyt_C_Oxase_1"/>
</dbReference>
<dbReference type="PRINTS" id="PR01165">
    <property type="entry name" value="CYCOXIDASEI"/>
</dbReference>
<evidence type="ECO:0000256" key="6">
    <source>
        <dbReference type="ARBA" id="ARBA00011164"/>
    </source>
</evidence>
<keyword evidence="19 22" id="KW-0186">Copper</keyword>
<evidence type="ECO:0000256" key="7">
    <source>
        <dbReference type="ARBA" id="ARBA00012949"/>
    </source>
</evidence>
<dbReference type="PROSITE" id="PS00077">
    <property type="entry name" value="COX1_CUB"/>
    <property type="match status" value="1"/>
</dbReference>
<dbReference type="GO" id="GO:0046872">
    <property type="term" value="F:metal ion binding"/>
    <property type="evidence" value="ECO:0007669"/>
    <property type="project" value="UniProtKB-KW"/>
</dbReference>
<feature type="transmembrane region" description="Helical" evidence="23">
    <location>
        <begin position="229"/>
        <end position="254"/>
    </location>
</feature>
<dbReference type="GO" id="GO:0005743">
    <property type="term" value="C:mitochondrial inner membrane"/>
    <property type="evidence" value="ECO:0007669"/>
    <property type="project" value="UniProtKB-SubCell"/>
</dbReference>
<evidence type="ECO:0000256" key="9">
    <source>
        <dbReference type="ARBA" id="ARBA00022448"/>
    </source>
</evidence>
<feature type="domain" description="Cytochrome oxidase subunit I profile" evidence="24">
    <location>
        <begin position="1"/>
        <end position="511"/>
    </location>
</feature>
<dbReference type="SUPFAM" id="SSF81442">
    <property type="entry name" value="Cytochrome c oxidase subunit I-like"/>
    <property type="match status" value="1"/>
</dbReference>
<name>A0A5A4MMD8_9CRUS</name>
<dbReference type="AlphaFoldDB" id="A0A5A4MMD8"/>
<proteinExistence type="inferred from homology"/>
<accession>A0A5A4MMD8</accession>
<protein>
    <recommendedName>
        <fullName evidence="8 22">Cytochrome c oxidase subunit 1</fullName>
        <ecNumber evidence="7 22">7.1.1.9</ecNumber>
    </recommendedName>
</protein>
<dbReference type="EC" id="7.1.1.9" evidence="7 22"/>
<dbReference type="PROSITE" id="PS50855">
    <property type="entry name" value="COX1"/>
    <property type="match status" value="1"/>
</dbReference>
<feature type="transmembrane region" description="Helical" evidence="23">
    <location>
        <begin position="378"/>
        <end position="399"/>
    </location>
</feature>
<feature type="transmembrane region" description="Helical" evidence="23">
    <location>
        <begin position="337"/>
        <end position="358"/>
    </location>
</feature>
<dbReference type="InterPro" id="IPR023615">
    <property type="entry name" value="Cyt_c_Oxase_su1_BS"/>
</dbReference>
<feature type="transmembrane region" description="Helical" evidence="23">
    <location>
        <begin position="302"/>
        <end position="325"/>
    </location>
</feature>
<evidence type="ECO:0000256" key="12">
    <source>
        <dbReference type="ARBA" id="ARBA00022692"/>
    </source>
</evidence>
<comment type="cofactor">
    <cofactor evidence="2">
        <name>heme</name>
        <dbReference type="ChEBI" id="CHEBI:30413"/>
    </cofactor>
</comment>
<dbReference type="UniPathway" id="UPA00705"/>
<dbReference type="Pfam" id="PF00115">
    <property type="entry name" value="COX1"/>
    <property type="match status" value="1"/>
</dbReference>
<evidence type="ECO:0000256" key="18">
    <source>
        <dbReference type="ARBA" id="ARBA00023004"/>
    </source>
</evidence>
<dbReference type="InterPro" id="IPR023616">
    <property type="entry name" value="Cyt_c_oxase-like_su1_dom"/>
</dbReference>
<reference evidence="25" key="1">
    <citation type="journal article" date="2019" name="Int. J. Biol. Macromol.">
        <title>Characterization of the complete mitochondrial genome of Chinese Triops granarius and implications for species delimitation.</title>
        <authorList>
            <person name="Sun X."/>
            <person name="Cheng J."/>
        </authorList>
    </citation>
    <scope>NUCLEOTIDE SEQUENCE</scope>
</reference>
<keyword evidence="18 22" id="KW-0408">Iron</keyword>
<keyword evidence="10 22" id="KW-0349">Heme</keyword>
<dbReference type="Gene3D" id="1.20.210.10">
    <property type="entry name" value="Cytochrome c oxidase-like, subunit I domain"/>
    <property type="match status" value="1"/>
</dbReference>
<evidence type="ECO:0000256" key="13">
    <source>
        <dbReference type="ARBA" id="ARBA00022723"/>
    </source>
</evidence>
<dbReference type="RefSeq" id="YP_009695220.1">
    <property type="nucleotide sequence ID" value="NC_044781.1"/>
</dbReference>
<keyword evidence="15" id="KW-1278">Translocase</keyword>
<dbReference type="CTD" id="4512"/>
<feature type="transmembrane region" description="Helical" evidence="23">
    <location>
        <begin position="449"/>
        <end position="472"/>
    </location>
</feature>
<evidence type="ECO:0000256" key="10">
    <source>
        <dbReference type="ARBA" id="ARBA00022617"/>
    </source>
</evidence>
<feature type="transmembrane region" description="Helical" evidence="23">
    <location>
        <begin position="411"/>
        <end position="429"/>
    </location>
</feature>